<organism evidence="2 3">
    <name type="scientific">Porphyra umbilicalis</name>
    <name type="common">Purple laver</name>
    <name type="synonym">Red alga</name>
    <dbReference type="NCBI Taxonomy" id="2786"/>
    <lineage>
        <taxon>Eukaryota</taxon>
        <taxon>Rhodophyta</taxon>
        <taxon>Bangiophyceae</taxon>
        <taxon>Bangiales</taxon>
        <taxon>Bangiaceae</taxon>
        <taxon>Porphyra</taxon>
    </lineage>
</organism>
<accession>A0A1X6P3Y4</accession>
<evidence type="ECO:0000256" key="1">
    <source>
        <dbReference type="SAM" id="MobiDB-lite"/>
    </source>
</evidence>
<feature type="region of interest" description="Disordered" evidence="1">
    <location>
        <begin position="1"/>
        <end position="36"/>
    </location>
</feature>
<dbReference type="EMBL" id="KV918900">
    <property type="protein sequence ID" value="OSX75544.1"/>
    <property type="molecule type" value="Genomic_DNA"/>
</dbReference>
<dbReference type="Proteomes" id="UP000218209">
    <property type="component" value="Unassembled WGS sequence"/>
</dbReference>
<feature type="compositionally biased region" description="Low complexity" evidence="1">
    <location>
        <begin position="507"/>
        <end position="528"/>
    </location>
</feature>
<name>A0A1X6P3Y4_PORUM</name>
<feature type="region of interest" description="Disordered" evidence="1">
    <location>
        <begin position="760"/>
        <end position="784"/>
    </location>
</feature>
<evidence type="ECO:0000313" key="2">
    <source>
        <dbReference type="EMBL" id="OSX75544.1"/>
    </source>
</evidence>
<feature type="compositionally biased region" description="Basic residues" evidence="1">
    <location>
        <begin position="762"/>
        <end position="774"/>
    </location>
</feature>
<feature type="compositionally biased region" description="Low complexity" evidence="1">
    <location>
        <begin position="261"/>
        <end position="287"/>
    </location>
</feature>
<feature type="region of interest" description="Disordered" evidence="1">
    <location>
        <begin position="483"/>
        <end position="539"/>
    </location>
</feature>
<keyword evidence="3" id="KW-1185">Reference proteome</keyword>
<reference evidence="2 3" key="1">
    <citation type="submission" date="2017-03" db="EMBL/GenBank/DDBJ databases">
        <title>WGS assembly of Porphyra umbilicalis.</title>
        <authorList>
            <person name="Brawley S.H."/>
            <person name="Blouin N.A."/>
            <person name="Ficko-Blean E."/>
            <person name="Wheeler G.L."/>
            <person name="Lohr M."/>
            <person name="Goodson H.V."/>
            <person name="Jenkins J.W."/>
            <person name="Blaby-Haas C.E."/>
            <person name="Helliwell K.E."/>
            <person name="Chan C."/>
            <person name="Marriage T."/>
            <person name="Bhattacharya D."/>
            <person name="Klein A.S."/>
            <person name="Badis Y."/>
            <person name="Brodie J."/>
            <person name="Cao Y."/>
            <person name="Collen J."/>
            <person name="Dittami S.M."/>
            <person name="Gachon C.M."/>
            <person name="Green B.R."/>
            <person name="Karpowicz S."/>
            <person name="Kim J.W."/>
            <person name="Kudahl U."/>
            <person name="Lin S."/>
            <person name="Michel G."/>
            <person name="Mittag M."/>
            <person name="Olson B.J."/>
            <person name="Pangilinan J."/>
            <person name="Peng Y."/>
            <person name="Qiu H."/>
            <person name="Shu S."/>
            <person name="Singer J.T."/>
            <person name="Smith A.G."/>
            <person name="Sprecher B.N."/>
            <person name="Wagner V."/>
            <person name="Wang W."/>
            <person name="Wang Z.-Y."/>
            <person name="Yan J."/>
            <person name="Yarish C."/>
            <person name="Zoeuner-Riek S."/>
            <person name="Zhuang Y."/>
            <person name="Zou Y."/>
            <person name="Lindquist E.A."/>
            <person name="Grimwood J."/>
            <person name="Barry K."/>
            <person name="Rokhsar D.S."/>
            <person name="Schmutz J."/>
            <person name="Stiller J.W."/>
            <person name="Grossman A.R."/>
            <person name="Prochnik S.E."/>
        </authorList>
    </citation>
    <scope>NUCLEOTIDE SEQUENCE [LARGE SCALE GENOMIC DNA]</scope>
    <source>
        <strain evidence="2">4086291</strain>
    </source>
</reference>
<sequence>MAPPVASPPLVCENAGALSSPAADPTCAGSAPMEGTTTSHATLLSRHVSQAPHTLNRAPGAPVVLFGNAGASSSASPLSSSLVGAPNAVPAAAPTGGAPVVALGTAAVMPSVPPPSWAVVSASASTLKGTPSAPPPTLAVVSAAAATQTAASTLGAPVVFGHAAAAPSPRPEASLDAGVRAAVLAVTPAVGESVDAFAATAPTSSAPPPSSSVVGAPAVSLAATPTIGTPIVELGATTAMPPLPPSSSAVVGEPAAAPSHTPTTGVPPAASGATAATPSASSSSPTTLRPAGIVAATPAATLAASSAAAAQAGARAESSIKALLLHRLGRYVNAVNGGRVADKVVADLAAVVACAGRIEDAESGLQLVIHLSGVSPSGQLGWASIYGDGAYVDPDVLRVCGQVHKFCRGRDTLMATDLPVLGPPARLVGIHHRNGVQPSPRSAAPIAPSVDDLEFMDATLAPQLDGVRPPPVDIQRLARLAARARSASASRSTSPPSEGMPNETRDGASASVARSGRSAAGASGAASRNGTDDGGDPGAARVEHLLAGFGADGLMPFVLETLRPPKPHVPSLAAIDFMARIFLNRRAPITLLRGVLQAAVLFFAMRFKKGLKVVNEGFARWWAHQLILEQTVTGELPEKDRWPLGVIVPVRFLQAKVVSKLPPAKLPLSRAAAAAVSNVRGGAEEASDTGEDNGDDVSTHVTRAADKATEPAAVIELQAIPTDEVHCKSEHAVAAIMLLWDKEPTVRSIVEAEVFRTDRQAAKRKTTPRRKAPPKPKAAALVSGSAPALAPRPLAGAGHVDAATHIEGGSSATSAVILARAAARSAACGSAAAPPATLHAAEATAKRSLDAPAPAGRAKRGRFAAPVEGSGALTNPPAVVNGPCDLLDATGVTIATGVADVDRKMLHTRAVPPHLVVVQVTGVAQASAPYAFEQDFPVEPPGEPHRSMGETVGCFIAWARSALLSV</sequence>
<protein>
    <submittedName>
        <fullName evidence="2">Uncharacterized protein</fullName>
    </submittedName>
</protein>
<evidence type="ECO:0000313" key="3">
    <source>
        <dbReference type="Proteomes" id="UP000218209"/>
    </source>
</evidence>
<feature type="region of interest" description="Disordered" evidence="1">
    <location>
        <begin position="238"/>
        <end position="287"/>
    </location>
</feature>
<dbReference type="AlphaFoldDB" id="A0A1X6P3Y4"/>
<gene>
    <name evidence="2" type="ORF">BU14_0233s0022</name>
</gene>
<feature type="compositionally biased region" description="Low complexity" evidence="1">
    <location>
        <begin position="483"/>
        <end position="497"/>
    </location>
</feature>
<proteinExistence type="predicted"/>